<name>A0ABS5HH53_9BACT</name>
<keyword evidence="1 3" id="KW-0436">Ligase</keyword>
<feature type="domain" description="BPL/LPL catalytic" evidence="2">
    <location>
        <begin position="16"/>
        <end position="132"/>
    </location>
</feature>
<reference evidence="3 4" key="1">
    <citation type="submission" date="2021-04" db="EMBL/GenBank/DDBJ databases">
        <title>Molecular and phenotypic characterization and identification of bacterial isolates recovered from the Anatolian ground squirrels (Spermophilus xanthoprymnus) and which have the potential to form a new species in the Campylobacter genus.</title>
        <authorList>
            <person name="Aydin F."/>
            <person name="Abay S."/>
            <person name="Kayman T."/>
            <person name="Karakaya E."/>
            <person name="Mustak H.K."/>
            <person name="Mustak I.B."/>
            <person name="Bilgin N."/>
            <person name="Duzler A."/>
            <person name="Sahin O."/>
            <person name="Guran O."/>
            <person name="Saticioglu I.B."/>
        </authorList>
    </citation>
    <scope>NUCLEOTIDE SEQUENCE [LARGE SCALE GENOMIC DNA]</scope>
    <source>
        <strain evidence="4">faydin-G24</strain>
    </source>
</reference>
<dbReference type="EC" id="6.3.4.15" evidence="3"/>
<dbReference type="InterPro" id="IPR045864">
    <property type="entry name" value="aa-tRNA-synth_II/BPL/LPL"/>
</dbReference>
<evidence type="ECO:0000259" key="2">
    <source>
        <dbReference type="Pfam" id="PF03099"/>
    </source>
</evidence>
<dbReference type="InterPro" id="IPR004408">
    <property type="entry name" value="Biotin_CoA_COase_ligase"/>
</dbReference>
<gene>
    <name evidence="3" type="ORF">KDD93_03355</name>
</gene>
<sequence>MERGLELEILFIDDCPSTHLYLCDGVKSGEIKPPFAICAKRQNAGVGSRGNKWQGLEGNLFLSFCLAKDEMADDIPDASISIYFSMLMRNLLHEFGSKLWVKWPNDFYLNERKIGGTISTKIGQIYIGSIGLNLVVAPKNAGILDIKVSPECVATDFVNELSKKNSWKHIFSKFQVEFERSKNHITHIGPQSVNLSDAQLCDDGAILIDNKKVYSLR</sequence>
<evidence type="ECO:0000313" key="4">
    <source>
        <dbReference type="Proteomes" id="UP000682951"/>
    </source>
</evidence>
<dbReference type="Proteomes" id="UP000682951">
    <property type="component" value="Unassembled WGS sequence"/>
</dbReference>
<dbReference type="NCBIfam" id="NF006294">
    <property type="entry name" value="PRK08477.1"/>
    <property type="match status" value="1"/>
</dbReference>
<comment type="caution">
    <text evidence="3">The sequence shown here is derived from an EMBL/GenBank/DDBJ whole genome shotgun (WGS) entry which is preliminary data.</text>
</comment>
<keyword evidence="4" id="KW-1185">Reference proteome</keyword>
<protein>
    <submittedName>
        <fullName evidence="3">Biotin--[acetyl-CoA-carboxylase] ligase</fullName>
        <ecNumber evidence="3">6.3.4.15</ecNumber>
    </submittedName>
</protein>
<proteinExistence type="predicted"/>
<dbReference type="EMBL" id="JAGSSW010000002">
    <property type="protein sequence ID" value="MBR8463609.1"/>
    <property type="molecule type" value="Genomic_DNA"/>
</dbReference>
<dbReference type="Pfam" id="PF03099">
    <property type="entry name" value="BPL_LplA_LipB"/>
    <property type="match status" value="1"/>
</dbReference>
<dbReference type="SUPFAM" id="SSF55681">
    <property type="entry name" value="Class II aaRS and biotin synthetases"/>
    <property type="match status" value="1"/>
</dbReference>
<evidence type="ECO:0000313" key="3">
    <source>
        <dbReference type="EMBL" id="MBR8463609.1"/>
    </source>
</evidence>
<evidence type="ECO:0000256" key="1">
    <source>
        <dbReference type="ARBA" id="ARBA00022598"/>
    </source>
</evidence>
<accession>A0ABS5HH53</accession>
<dbReference type="GO" id="GO:0004077">
    <property type="term" value="F:biotin--[biotin carboxyl-carrier protein] ligase activity"/>
    <property type="evidence" value="ECO:0007669"/>
    <property type="project" value="UniProtKB-EC"/>
</dbReference>
<dbReference type="PANTHER" id="PTHR12835:SF5">
    <property type="entry name" value="BIOTIN--PROTEIN LIGASE"/>
    <property type="match status" value="1"/>
</dbReference>
<dbReference type="InterPro" id="IPR004143">
    <property type="entry name" value="BPL_LPL_catalytic"/>
</dbReference>
<dbReference type="Gene3D" id="3.30.930.10">
    <property type="entry name" value="Bira Bifunctional Protein, Domain 2"/>
    <property type="match status" value="1"/>
</dbReference>
<dbReference type="NCBIfam" id="TIGR00121">
    <property type="entry name" value="birA_ligase"/>
    <property type="match status" value="1"/>
</dbReference>
<organism evidence="3 4">
    <name type="scientific">Campylobacter anatolicus</name>
    <dbReference type="NCBI Taxonomy" id="2829105"/>
    <lineage>
        <taxon>Bacteria</taxon>
        <taxon>Pseudomonadati</taxon>
        <taxon>Campylobacterota</taxon>
        <taxon>Epsilonproteobacteria</taxon>
        <taxon>Campylobacterales</taxon>
        <taxon>Campylobacteraceae</taxon>
        <taxon>Campylobacter</taxon>
    </lineage>
</organism>
<dbReference type="PANTHER" id="PTHR12835">
    <property type="entry name" value="BIOTIN PROTEIN LIGASE"/>
    <property type="match status" value="1"/>
</dbReference>